<keyword evidence="2" id="KW-1133">Transmembrane helix</keyword>
<keyword evidence="2" id="KW-0472">Membrane</keyword>
<feature type="transmembrane region" description="Helical" evidence="2">
    <location>
        <begin position="105"/>
        <end position="126"/>
    </location>
</feature>
<evidence type="ECO:0000313" key="4">
    <source>
        <dbReference type="Proteomes" id="UP001233271"/>
    </source>
</evidence>
<organism evidence="3 4">
    <name type="scientific">Cutaneotrichosporon cavernicola</name>
    <dbReference type="NCBI Taxonomy" id="279322"/>
    <lineage>
        <taxon>Eukaryota</taxon>
        <taxon>Fungi</taxon>
        <taxon>Dikarya</taxon>
        <taxon>Basidiomycota</taxon>
        <taxon>Agaricomycotina</taxon>
        <taxon>Tremellomycetes</taxon>
        <taxon>Trichosporonales</taxon>
        <taxon>Trichosporonaceae</taxon>
        <taxon>Cutaneotrichosporon</taxon>
    </lineage>
</organism>
<dbReference type="RefSeq" id="XP_060456240.1">
    <property type="nucleotide sequence ID" value="XM_060599558.1"/>
</dbReference>
<gene>
    <name evidence="3" type="ORF">CcaverHIS019_0310450</name>
</gene>
<evidence type="ECO:0000256" key="1">
    <source>
        <dbReference type="SAM" id="MobiDB-lite"/>
    </source>
</evidence>
<dbReference type="GeneID" id="85494845"/>
<dbReference type="KEGG" id="ccac:CcaHIS019_0310450"/>
<feature type="region of interest" description="Disordered" evidence="1">
    <location>
        <begin position="152"/>
        <end position="190"/>
    </location>
</feature>
<evidence type="ECO:0000313" key="3">
    <source>
        <dbReference type="EMBL" id="BEI90975.1"/>
    </source>
</evidence>
<keyword evidence="4" id="KW-1185">Reference proteome</keyword>
<sequence length="190" mass="20681">MTESTAPPPAHGHDPHTGGSGAQSSASAVKETRLTNLKTNTAYLALGNKAATKPSSVATRSVLTTFRYVFRYMIRRMFRVAKYAAIGGAIAFVGTGVLGALGTGIAWFAAPSMGMGIGMGISWAIVKFTWRHRPERFRGGWWSEMAERAFEGRDPNKDEEADSEAADAAVQQKMENKRLRQDVWARAETV</sequence>
<reference evidence="3" key="1">
    <citation type="journal article" date="2023" name="BMC Genomics">
        <title>Chromosome-level genome assemblies of Cutaneotrichosporon spp. (Trichosporonales, Basidiomycota) reveal imbalanced evolution between nucleotide sequences and chromosome synteny.</title>
        <authorList>
            <person name="Kobayashi Y."/>
            <person name="Kayamori A."/>
            <person name="Aoki K."/>
            <person name="Shiwa Y."/>
            <person name="Matsutani M."/>
            <person name="Fujita N."/>
            <person name="Sugita T."/>
            <person name="Iwasaki W."/>
            <person name="Tanaka N."/>
            <person name="Takashima M."/>
        </authorList>
    </citation>
    <scope>NUCLEOTIDE SEQUENCE</scope>
    <source>
        <strain evidence="3">HIS019</strain>
    </source>
</reference>
<feature type="compositionally biased region" description="Basic and acidic residues" evidence="1">
    <location>
        <begin position="174"/>
        <end position="190"/>
    </location>
</feature>
<protein>
    <submittedName>
        <fullName evidence="3">Uncharacterized protein</fullName>
    </submittedName>
</protein>
<dbReference type="Proteomes" id="UP001233271">
    <property type="component" value="Chromosome 3"/>
</dbReference>
<evidence type="ECO:0000256" key="2">
    <source>
        <dbReference type="SAM" id="Phobius"/>
    </source>
</evidence>
<dbReference type="AlphaFoldDB" id="A0AA48QV23"/>
<proteinExistence type="predicted"/>
<feature type="transmembrane region" description="Helical" evidence="2">
    <location>
        <begin position="80"/>
        <end position="99"/>
    </location>
</feature>
<feature type="compositionally biased region" description="Pro residues" evidence="1">
    <location>
        <begin position="1"/>
        <end position="10"/>
    </location>
</feature>
<dbReference type="EMBL" id="AP028214">
    <property type="protein sequence ID" value="BEI90975.1"/>
    <property type="molecule type" value="Genomic_DNA"/>
</dbReference>
<accession>A0AA48QV23</accession>
<name>A0AA48QV23_9TREE</name>
<feature type="region of interest" description="Disordered" evidence="1">
    <location>
        <begin position="1"/>
        <end position="30"/>
    </location>
</feature>
<keyword evidence="2" id="KW-0812">Transmembrane</keyword>